<proteinExistence type="predicted"/>
<protein>
    <recommendedName>
        <fullName evidence="3">Hemerythrin domain-containing protein</fullName>
    </recommendedName>
</protein>
<sequence>MVSEADGLARLREAVDLLSDTMASHLSYEETQLVEPLARYGFH</sequence>
<evidence type="ECO:0000313" key="1">
    <source>
        <dbReference type="EMBL" id="GAA4733201.1"/>
    </source>
</evidence>
<keyword evidence="2" id="KW-1185">Reference proteome</keyword>
<evidence type="ECO:0008006" key="3">
    <source>
        <dbReference type="Google" id="ProtNLM"/>
    </source>
</evidence>
<dbReference type="EMBL" id="BAABKN010000009">
    <property type="protein sequence ID" value="GAA4733201.1"/>
    <property type="molecule type" value="Genomic_DNA"/>
</dbReference>
<evidence type="ECO:0000313" key="2">
    <source>
        <dbReference type="Proteomes" id="UP001499882"/>
    </source>
</evidence>
<dbReference type="Proteomes" id="UP001499882">
    <property type="component" value="Unassembled WGS sequence"/>
</dbReference>
<comment type="caution">
    <text evidence="1">The sequence shown here is derived from an EMBL/GenBank/DDBJ whole genome shotgun (WGS) entry which is preliminary data.</text>
</comment>
<organism evidence="1 2">
    <name type="scientific">Nocardioides endophyticus</name>
    <dbReference type="NCBI Taxonomy" id="1353775"/>
    <lineage>
        <taxon>Bacteria</taxon>
        <taxon>Bacillati</taxon>
        <taxon>Actinomycetota</taxon>
        <taxon>Actinomycetes</taxon>
        <taxon>Propionibacteriales</taxon>
        <taxon>Nocardioidaceae</taxon>
        <taxon>Nocardioides</taxon>
    </lineage>
</organism>
<reference evidence="2" key="1">
    <citation type="journal article" date="2019" name="Int. J. Syst. Evol. Microbiol.">
        <title>The Global Catalogue of Microorganisms (GCM) 10K type strain sequencing project: providing services to taxonomists for standard genome sequencing and annotation.</title>
        <authorList>
            <consortium name="The Broad Institute Genomics Platform"/>
            <consortium name="The Broad Institute Genome Sequencing Center for Infectious Disease"/>
            <person name="Wu L."/>
            <person name="Ma J."/>
        </authorList>
    </citation>
    <scope>NUCLEOTIDE SEQUENCE [LARGE SCALE GENOMIC DNA]</scope>
    <source>
        <strain evidence="2">JCM 18532</strain>
    </source>
</reference>
<name>A0ABP8YPI7_9ACTN</name>
<accession>A0ABP8YPI7</accession>
<gene>
    <name evidence="1" type="ORF">GCM10023350_15850</name>
</gene>